<protein>
    <submittedName>
        <fullName evidence="2">Uncharacterized protein</fullName>
    </submittedName>
</protein>
<feature type="region of interest" description="Disordered" evidence="1">
    <location>
        <begin position="227"/>
        <end position="263"/>
    </location>
</feature>
<evidence type="ECO:0000313" key="2">
    <source>
        <dbReference type="EMBL" id="CAJ0936006.1"/>
    </source>
</evidence>
<keyword evidence="3" id="KW-1185">Reference proteome</keyword>
<dbReference type="InterPro" id="IPR036397">
    <property type="entry name" value="RNaseH_sf"/>
</dbReference>
<organism evidence="2 3">
    <name type="scientific">Ranitomeya imitator</name>
    <name type="common">mimic poison frog</name>
    <dbReference type="NCBI Taxonomy" id="111125"/>
    <lineage>
        <taxon>Eukaryota</taxon>
        <taxon>Metazoa</taxon>
        <taxon>Chordata</taxon>
        <taxon>Craniata</taxon>
        <taxon>Vertebrata</taxon>
        <taxon>Euteleostomi</taxon>
        <taxon>Amphibia</taxon>
        <taxon>Batrachia</taxon>
        <taxon>Anura</taxon>
        <taxon>Neobatrachia</taxon>
        <taxon>Hyloidea</taxon>
        <taxon>Dendrobatidae</taxon>
        <taxon>Dendrobatinae</taxon>
        <taxon>Ranitomeya</taxon>
    </lineage>
</organism>
<feature type="compositionally biased region" description="Polar residues" evidence="1">
    <location>
        <begin position="227"/>
        <end position="256"/>
    </location>
</feature>
<comment type="caution">
    <text evidence="2">The sequence shown here is derived from an EMBL/GenBank/DDBJ whole genome shotgun (WGS) entry which is preliminary data.</text>
</comment>
<dbReference type="Proteomes" id="UP001176940">
    <property type="component" value="Unassembled WGS sequence"/>
</dbReference>
<proteinExistence type="predicted"/>
<accession>A0ABN9LBT4</accession>
<name>A0ABN9LBT4_9NEOB</name>
<evidence type="ECO:0000256" key="1">
    <source>
        <dbReference type="SAM" id="MobiDB-lite"/>
    </source>
</evidence>
<sequence length="307" mass="33206">MAWGELEVKAKGPTSAKHLWELLQDCWKTIPGDYLLKLIKRMPRVCKAVIKAKVQAADSSAKDAMREGPSMTSRSSDRDIITGPALIQPWDRKLPRAPHTGDGTTRAPLEELGNDNSHASPSSGRWRAHTLYTSAGGCGGDGRVLQPGAAISDATSARTAEVMSAPGPPAAQHNGPAPPQPPHGYRLYPSASSAPAFYSQVPSKVTPSHTNNQYGFDYHLNYAAPPQTTNIPPLHTNHVNTSQGSHQFYHEPSQSACGPVSREEHQVVAPPVQPYPPSLVTTIIHIPPPHPFLLRDYPLIPVTTRHP</sequence>
<evidence type="ECO:0000313" key="3">
    <source>
        <dbReference type="Proteomes" id="UP001176940"/>
    </source>
</evidence>
<dbReference type="EMBL" id="CAUEEQ010012025">
    <property type="protein sequence ID" value="CAJ0936006.1"/>
    <property type="molecule type" value="Genomic_DNA"/>
</dbReference>
<gene>
    <name evidence="2" type="ORF">RIMI_LOCUS6614202</name>
</gene>
<feature type="region of interest" description="Disordered" evidence="1">
    <location>
        <begin position="155"/>
        <end position="190"/>
    </location>
</feature>
<feature type="compositionally biased region" description="Polar residues" evidence="1">
    <location>
        <begin position="114"/>
        <end position="123"/>
    </location>
</feature>
<reference evidence="2" key="1">
    <citation type="submission" date="2023-07" db="EMBL/GenBank/DDBJ databases">
        <authorList>
            <person name="Stuckert A."/>
        </authorList>
    </citation>
    <scope>NUCLEOTIDE SEQUENCE</scope>
</reference>
<dbReference type="Gene3D" id="3.30.420.10">
    <property type="entry name" value="Ribonuclease H-like superfamily/Ribonuclease H"/>
    <property type="match status" value="1"/>
</dbReference>
<feature type="region of interest" description="Disordered" evidence="1">
    <location>
        <begin position="92"/>
        <end position="125"/>
    </location>
</feature>